<dbReference type="Proteomes" id="UP000034468">
    <property type="component" value="Unassembled WGS sequence"/>
</dbReference>
<dbReference type="EMBL" id="JJPI01000106">
    <property type="protein sequence ID" value="KKG52359.1"/>
    <property type="molecule type" value="Genomic_DNA"/>
</dbReference>
<dbReference type="EMBL" id="JJPW01000018">
    <property type="protein sequence ID" value="KKH03280.1"/>
    <property type="molecule type" value="Genomic_DNA"/>
</dbReference>
<evidence type="ECO:0000313" key="12">
    <source>
        <dbReference type="Proteomes" id="UP000034566"/>
    </source>
</evidence>
<evidence type="ECO:0000313" key="9">
    <source>
        <dbReference type="Proteomes" id="UP000034253"/>
    </source>
</evidence>
<evidence type="ECO:0000313" key="10">
    <source>
        <dbReference type="Proteomes" id="UP000034279"/>
    </source>
</evidence>
<protein>
    <submittedName>
        <fullName evidence="6">Uncharacterized protein</fullName>
    </submittedName>
</protein>
<dbReference type="EMBL" id="JJPJ01000057">
    <property type="protein sequence ID" value="KKG63284.1"/>
    <property type="molecule type" value="Genomic_DNA"/>
</dbReference>
<reference evidence="7 8" key="1">
    <citation type="journal article" date="2015" name="ISME J.">
        <title>Genomic and phenotypic differentiation among Methanosarcina mazei populations from Columbia River sediment.</title>
        <authorList>
            <person name="Youngblut N.D."/>
            <person name="Wirth J.S."/>
            <person name="Henriksen J.R."/>
            <person name="Smith M."/>
            <person name="Simon H."/>
            <person name="Metcalf W.W."/>
            <person name="Whitaker R.J."/>
        </authorList>
    </citation>
    <scope>NUCLEOTIDE SEQUENCE [LARGE SCALE GENOMIC DNA]</scope>
    <source>
        <strain evidence="1 8">3.F.T.1A.1</strain>
        <strain evidence="3 10">3.F.T.1A.2</strain>
        <strain evidence="2 12">3.F.T.1A.4</strain>
        <strain evidence="4 11">3.H.M.1B.1</strain>
        <strain evidence="5 7">3.H.M.1B.2</strain>
        <strain evidence="6 9">3.H.M.1B.5</strain>
    </source>
</reference>
<dbReference type="AlphaFoldDB" id="A0A0F8KH41"/>
<dbReference type="EMBL" id="JJPU01000139">
    <property type="protein sequence ID" value="KKG95233.1"/>
    <property type="molecule type" value="Genomic_DNA"/>
</dbReference>
<evidence type="ECO:0000313" key="1">
    <source>
        <dbReference type="EMBL" id="KKG52359.1"/>
    </source>
</evidence>
<evidence type="ECO:0000313" key="6">
    <source>
        <dbReference type="EMBL" id="KKH03280.1"/>
    </source>
</evidence>
<name>A0A0F8KH41_METMZ</name>
<dbReference type="PATRIC" id="fig|2209.42.peg.4119"/>
<evidence type="ECO:0000313" key="11">
    <source>
        <dbReference type="Proteomes" id="UP000034468"/>
    </source>
</evidence>
<dbReference type="Proteomes" id="UP000034253">
    <property type="component" value="Unassembled WGS sequence"/>
</dbReference>
<sequence length="118" mass="14343">MVIDVNELFSEDSLLVTRYNLTDEQVHEIRLFYECFHNYKKVGKDLEVIIPCVLLVLNLNKFKIDLKSEVRYLVSVLFDESEIEMNRRQSKIYVNFMKFADDYQECGWYYNWKQHNNN</sequence>
<comment type="caution">
    <text evidence="6">The sequence shown here is derived from an EMBL/GenBank/DDBJ whole genome shotgun (WGS) entry which is preliminary data.</text>
</comment>
<evidence type="ECO:0000313" key="8">
    <source>
        <dbReference type="Proteomes" id="UP000034188"/>
    </source>
</evidence>
<dbReference type="Proteomes" id="UP000034566">
    <property type="component" value="Unassembled WGS sequence"/>
</dbReference>
<accession>A0A0F8KH41</accession>
<proteinExistence type="predicted"/>
<dbReference type="EMBL" id="JJPV01000105">
    <property type="protein sequence ID" value="KKG97345.1"/>
    <property type="molecule type" value="Genomic_DNA"/>
</dbReference>
<gene>
    <name evidence="1" type="ORF">DU33_18820</name>
    <name evidence="2" type="ORF">DU45_05985</name>
    <name evidence="6" type="ORF">DU56_18395</name>
    <name evidence="3" type="ORF">DU64_09420</name>
    <name evidence="4" type="ORF">DU66_16160</name>
    <name evidence="5" type="ORF">DU68_17495</name>
</gene>
<dbReference type="Proteomes" id="UP000033835">
    <property type="component" value="Unassembled WGS sequence"/>
</dbReference>
<dbReference type="Proteomes" id="UP000034279">
    <property type="component" value="Unassembled WGS sequence"/>
</dbReference>
<evidence type="ECO:0000313" key="2">
    <source>
        <dbReference type="EMBL" id="KKG61347.1"/>
    </source>
</evidence>
<dbReference type="RefSeq" id="WP_048038273.1">
    <property type="nucleotide sequence ID" value="NZ_JJPI01000106.1"/>
</dbReference>
<organism evidence="6 9">
    <name type="scientific">Methanosarcina mazei</name>
    <name type="common">Methanosarcina frisia</name>
    <dbReference type="NCBI Taxonomy" id="2209"/>
    <lineage>
        <taxon>Archaea</taxon>
        <taxon>Methanobacteriati</taxon>
        <taxon>Methanobacteriota</taxon>
        <taxon>Stenosarchaea group</taxon>
        <taxon>Methanomicrobia</taxon>
        <taxon>Methanosarcinales</taxon>
        <taxon>Methanosarcinaceae</taxon>
        <taxon>Methanosarcina</taxon>
    </lineage>
</organism>
<dbReference type="EMBL" id="JJPK01000066">
    <property type="protein sequence ID" value="KKG61347.1"/>
    <property type="molecule type" value="Genomic_DNA"/>
</dbReference>
<evidence type="ECO:0000313" key="4">
    <source>
        <dbReference type="EMBL" id="KKG95233.1"/>
    </source>
</evidence>
<evidence type="ECO:0000313" key="3">
    <source>
        <dbReference type="EMBL" id="KKG63284.1"/>
    </source>
</evidence>
<evidence type="ECO:0000313" key="7">
    <source>
        <dbReference type="Proteomes" id="UP000033835"/>
    </source>
</evidence>
<evidence type="ECO:0000313" key="5">
    <source>
        <dbReference type="EMBL" id="KKG97345.1"/>
    </source>
</evidence>
<dbReference type="Proteomes" id="UP000034188">
    <property type="component" value="Unassembled WGS sequence"/>
</dbReference>